<keyword evidence="3" id="KW-1185">Reference proteome</keyword>
<reference evidence="2 3" key="1">
    <citation type="submission" date="2013-09" db="EMBL/GenBank/DDBJ databases">
        <title>Corchorus capsularis genome sequencing.</title>
        <authorList>
            <person name="Alam M."/>
            <person name="Haque M.S."/>
            <person name="Islam M.S."/>
            <person name="Emdad E.M."/>
            <person name="Islam M.M."/>
            <person name="Ahmed B."/>
            <person name="Halim A."/>
            <person name="Hossen Q.M.M."/>
            <person name="Hossain M.Z."/>
            <person name="Ahmed R."/>
            <person name="Khan M.M."/>
            <person name="Islam R."/>
            <person name="Rashid M.M."/>
            <person name="Khan S.A."/>
            <person name="Rahman M.S."/>
            <person name="Alam M."/>
        </authorList>
    </citation>
    <scope>NUCLEOTIDE SEQUENCE [LARGE SCALE GENOMIC DNA]</scope>
    <source>
        <strain evidence="3">cv. CVL-1</strain>
        <tissue evidence="2">Whole seedling</tissue>
    </source>
</reference>
<protein>
    <submittedName>
        <fullName evidence="2">Uncharacterized protein</fullName>
    </submittedName>
</protein>
<sequence>MARFPSKGYRKTRANPRAGARQAACSKRRSDVNDNKAANLNVNVYVYVNALFVQLPTR</sequence>
<evidence type="ECO:0000256" key="1">
    <source>
        <dbReference type="SAM" id="MobiDB-lite"/>
    </source>
</evidence>
<evidence type="ECO:0000313" key="3">
    <source>
        <dbReference type="Proteomes" id="UP000188268"/>
    </source>
</evidence>
<dbReference type="Proteomes" id="UP000188268">
    <property type="component" value="Unassembled WGS sequence"/>
</dbReference>
<proteinExistence type="predicted"/>
<gene>
    <name evidence="2" type="ORF">CCACVL1_26588</name>
</gene>
<accession>A0A1R3GE76</accession>
<dbReference type="Gramene" id="OMO56367">
    <property type="protein sequence ID" value="OMO56367"/>
    <property type="gene ID" value="CCACVL1_26588"/>
</dbReference>
<dbReference type="OrthoDB" id="10437299at2759"/>
<comment type="caution">
    <text evidence="2">The sequence shown here is derived from an EMBL/GenBank/DDBJ whole genome shotgun (WGS) entry which is preliminary data.</text>
</comment>
<dbReference type="EMBL" id="AWWV01014510">
    <property type="protein sequence ID" value="OMO56367.1"/>
    <property type="molecule type" value="Genomic_DNA"/>
</dbReference>
<dbReference type="AlphaFoldDB" id="A0A1R3GE76"/>
<feature type="region of interest" description="Disordered" evidence="1">
    <location>
        <begin position="1"/>
        <end position="32"/>
    </location>
</feature>
<evidence type="ECO:0000313" key="2">
    <source>
        <dbReference type="EMBL" id="OMO56367.1"/>
    </source>
</evidence>
<name>A0A1R3GE76_COCAP</name>
<organism evidence="2 3">
    <name type="scientific">Corchorus capsularis</name>
    <name type="common">Jute</name>
    <dbReference type="NCBI Taxonomy" id="210143"/>
    <lineage>
        <taxon>Eukaryota</taxon>
        <taxon>Viridiplantae</taxon>
        <taxon>Streptophyta</taxon>
        <taxon>Embryophyta</taxon>
        <taxon>Tracheophyta</taxon>
        <taxon>Spermatophyta</taxon>
        <taxon>Magnoliopsida</taxon>
        <taxon>eudicotyledons</taxon>
        <taxon>Gunneridae</taxon>
        <taxon>Pentapetalae</taxon>
        <taxon>rosids</taxon>
        <taxon>malvids</taxon>
        <taxon>Malvales</taxon>
        <taxon>Malvaceae</taxon>
        <taxon>Grewioideae</taxon>
        <taxon>Apeibeae</taxon>
        <taxon>Corchorus</taxon>
    </lineage>
</organism>